<dbReference type="EMBL" id="JACHXD010000001">
    <property type="protein sequence ID" value="MBB3117118.1"/>
    <property type="molecule type" value="Genomic_DNA"/>
</dbReference>
<evidence type="ECO:0000313" key="3">
    <source>
        <dbReference type="Proteomes" id="UP000541535"/>
    </source>
</evidence>
<evidence type="ECO:0008006" key="4">
    <source>
        <dbReference type="Google" id="ProtNLM"/>
    </source>
</evidence>
<keyword evidence="3" id="KW-1185">Reference proteome</keyword>
<accession>A0A7W5B5T3</accession>
<name>A0A7W5B5T3_9BURK</name>
<reference evidence="2 3" key="1">
    <citation type="submission" date="2020-08" db="EMBL/GenBank/DDBJ databases">
        <title>Genomic Encyclopedia of Type Strains, Phase III (KMG-III): the genomes of soil and plant-associated and newly described type strains.</title>
        <authorList>
            <person name="Whitman W."/>
        </authorList>
    </citation>
    <scope>NUCLEOTIDE SEQUENCE [LARGE SCALE GENOMIC DNA]</scope>
    <source>
        <strain evidence="2 3">CECT 8897</strain>
    </source>
</reference>
<evidence type="ECO:0000256" key="1">
    <source>
        <dbReference type="SAM" id="SignalP"/>
    </source>
</evidence>
<comment type="caution">
    <text evidence="2">The sequence shown here is derived from an EMBL/GenBank/DDBJ whole genome shotgun (WGS) entry which is preliminary data.</text>
</comment>
<protein>
    <recommendedName>
        <fullName evidence="4">DUF3108 domain-containing protein</fullName>
    </recommendedName>
</protein>
<dbReference type="RefSeq" id="WP_183439116.1">
    <property type="nucleotide sequence ID" value="NZ_JACHXD010000001.1"/>
</dbReference>
<proteinExistence type="predicted"/>
<feature type="signal peptide" evidence="1">
    <location>
        <begin position="1"/>
        <end position="20"/>
    </location>
</feature>
<feature type="chain" id="PRO_5030954773" description="DUF3108 domain-containing protein" evidence="1">
    <location>
        <begin position="21"/>
        <end position="270"/>
    </location>
</feature>
<organism evidence="2 3">
    <name type="scientific">Pseudoduganella violacea</name>
    <dbReference type="NCBI Taxonomy" id="1715466"/>
    <lineage>
        <taxon>Bacteria</taxon>
        <taxon>Pseudomonadati</taxon>
        <taxon>Pseudomonadota</taxon>
        <taxon>Betaproteobacteria</taxon>
        <taxon>Burkholderiales</taxon>
        <taxon>Oxalobacteraceae</taxon>
        <taxon>Telluria group</taxon>
        <taxon>Pseudoduganella</taxon>
    </lineage>
</organism>
<keyword evidence="1" id="KW-0732">Signal</keyword>
<dbReference type="AlphaFoldDB" id="A0A7W5B5T3"/>
<evidence type="ECO:0000313" key="2">
    <source>
        <dbReference type="EMBL" id="MBB3117118.1"/>
    </source>
</evidence>
<dbReference type="Proteomes" id="UP000541535">
    <property type="component" value="Unassembled WGS sequence"/>
</dbReference>
<gene>
    <name evidence="2" type="ORF">FHS03_000137</name>
</gene>
<sequence length="270" mass="30487">MRLLRCLPLLALTCCAPLHAQQGTDAGAGAVQVVEINGLSDPDERRYRDLVKGMAFFEQYHHLAPQATLRYRILPRLPKVAAQGTVLTLRGANGSTVLPLAPDMSFTVERDSKLYEENATVSSNRKDRSFAWFPEVRTPGLPAHMRRLGDLRLECEVNRGADLARGLKTPSWYALNAASDLCLDRKQGWWLYAERPVFSATLVHGARRQVLFSSHYYGRPLPPLIFSFYDFYPLLMDRTVWIHISDASWPDDTLIELEYMDEAPLASAAH</sequence>